<keyword evidence="2" id="KW-1185">Reference proteome</keyword>
<accession>A0ABW0NXV7</accession>
<dbReference type="Proteomes" id="UP001596060">
    <property type="component" value="Unassembled WGS sequence"/>
</dbReference>
<reference evidence="2" key="1">
    <citation type="journal article" date="2019" name="Int. J. Syst. Evol. Microbiol.">
        <title>The Global Catalogue of Microorganisms (GCM) 10K type strain sequencing project: providing services to taxonomists for standard genome sequencing and annotation.</title>
        <authorList>
            <consortium name="The Broad Institute Genomics Platform"/>
            <consortium name="The Broad Institute Genome Sequencing Center for Infectious Disease"/>
            <person name="Wu L."/>
            <person name="Ma J."/>
        </authorList>
    </citation>
    <scope>NUCLEOTIDE SEQUENCE [LARGE SCALE GENOMIC DNA]</scope>
    <source>
        <strain evidence="2">CCUG 43117</strain>
    </source>
</reference>
<sequence>MTRHLPDEIQREVETTIRAKAGESRVVDVDAMAREILGRHALPGVEIGTVAAIVARLAGRYGCAAEFGGRREEPCRTGTA</sequence>
<dbReference type="RefSeq" id="WP_066734210.1">
    <property type="nucleotide sequence ID" value="NZ_JBHSLU010000015.1"/>
</dbReference>
<gene>
    <name evidence="1" type="ORF">ACFPN9_08155</name>
</gene>
<evidence type="ECO:0000313" key="1">
    <source>
        <dbReference type="EMBL" id="MFC5505229.1"/>
    </source>
</evidence>
<evidence type="ECO:0000313" key="2">
    <source>
        <dbReference type="Proteomes" id="UP001596060"/>
    </source>
</evidence>
<proteinExistence type="predicted"/>
<organism evidence="1 2">
    <name type="scientific">Bosea massiliensis</name>
    <dbReference type="NCBI Taxonomy" id="151419"/>
    <lineage>
        <taxon>Bacteria</taxon>
        <taxon>Pseudomonadati</taxon>
        <taxon>Pseudomonadota</taxon>
        <taxon>Alphaproteobacteria</taxon>
        <taxon>Hyphomicrobiales</taxon>
        <taxon>Boseaceae</taxon>
        <taxon>Bosea</taxon>
    </lineage>
</organism>
<name>A0ABW0NXV7_9HYPH</name>
<protein>
    <submittedName>
        <fullName evidence="1">Uncharacterized protein</fullName>
    </submittedName>
</protein>
<dbReference type="EMBL" id="JBHSLU010000015">
    <property type="protein sequence ID" value="MFC5505229.1"/>
    <property type="molecule type" value="Genomic_DNA"/>
</dbReference>
<comment type="caution">
    <text evidence="1">The sequence shown here is derived from an EMBL/GenBank/DDBJ whole genome shotgun (WGS) entry which is preliminary data.</text>
</comment>